<dbReference type="AlphaFoldDB" id="X1BKD9"/>
<sequence length="59" mass="7304">MKQKAELSESYCITFNRREQRYQLNVKGIWLHGVRQLNTLQWNNWKDELKIEDKLYFIS</sequence>
<reference evidence="1" key="1">
    <citation type="journal article" date="2014" name="Front. Microbiol.">
        <title>High frequency of phylogenetically diverse reductive dehalogenase-homologous genes in deep subseafloor sedimentary metagenomes.</title>
        <authorList>
            <person name="Kawai M."/>
            <person name="Futagami T."/>
            <person name="Toyoda A."/>
            <person name="Takaki Y."/>
            <person name="Nishi S."/>
            <person name="Hori S."/>
            <person name="Arai W."/>
            <person name="Tsubouchi T."/>
            <person name="Morono Y."/>
            <person name="Uchiyama I."/>
            <person name="Ito T."/>
            <person name="Fujiyama A."/>
            <person name="Inagaki F."/>
            <person name="Takami H."/>
        </authorList>
    </citation>
    <scope>NUCLEOTIDE SEQUENCE</scope>
    <source>
        <strain evidence="1">Expedition CK06-06</strain>
    </source>
</reference>
<evidence type="ECO:0000313" key="1">
    <source>
        <dbReference type="EMBL" id="GAG81662.1"/>
    </source>
</evidence>
<dbReference type="EMBL" id="BART01015217">
    <property type="protein sequence ID" value="GAG81662.1"/>
    <property type="molecule type" value="Genomic_DNA"/>
</dbReference>
<organism evidence="1">
    <name type="scientific">marine sediment metagenome</name>
    <dbReference type="NCBI Taxonomy" id="412755"/>
    <lineage>
        <taxon>unclassified sequences</taxon>
        <taxon>metagenomes</taxon>
        <taxon>ecological metagenomes</taxon>
    </lineage>
</organism>
<proteinExistence type="predicted"/>
<protein>
    <submittedName>
        <fullName evidence="1">Uncharacterized protein</fullName>
    </submittedName>
</protein>
<comment type="caution">
    <text evidence="1">The sequence shown here is derived from an EMBL/GenBank/DDBJ whole genome shotgun (WGS) entry which is preliminary data.</text>
</comment>
<accession>X1BKD9</accession>
<name>X1BKD9_9ZZZZ</name>
<gene>
    <name evidence="1" type="ORF">S01H4_29618</name>
</gene>